<dbReference type="Pfam" id="PF07690">
    <property type="entry name" value="MFS_1"/>
    <property type="match status" value="1"/>
</dbReference>
<dbReference type="SUPFAM" id="SSF103473">
    <property type="entry name" value="MFS general substrate transporter"/>
    <property type="match status" value="1"/>
</dbReference>
<feature type="transmembrane region" description="Helical" evidence="7">
    <location>
        <begin position="51"/>
        <end position="78"/>
    </location>
</feature>
<feature type="transmembrane region" description="Helical" evidence="7">
    <location>
        <begin position="99"/>
        <end position="118"/>
    </location>
</feature>
<dbReference type="CDD" id="cd17369">
    <property type="entry name" value="MFS_ShiA_like"/>
    <property type="match status" value="1"/>
</dbReference>
<keyword evidence="10" id="KW-1185">Reference proteome</keyword>
<feature type="transmembrane region" description="Helical" evidence="7">
    <location>
        <begin position="130"/>
        <end position="153"/>
    </location>
</feature>
<evidence type="ECO:0000256" key="6">
    <source>
        <dbReference type="ARBA" id="ARBA00023136"/>
    </source>
</evidence>
<evidence type="ECO:0000313" key="9">
    <source>
        <dbReference type="EMBL" id="GEL22400.1"/>
    </source>
</evidence>
<dbReference type="PANTHER" id="PTHR43045">
    <property type="entry name" value="SHIKIMATE TRANSPORTER"/>
    <property type="match status" value="1"/>
</dbReference>
<feature type="transmembrane region" description="Helical" evidence="7">
    <location>
        <begin position="323"/>
        <end position="342"/>
    </location>
</feature>
<evidence type="ECO:0000256" key="5">
    <source>
        <dbReference type="ARBA" id="ARBA00022989"/>
    </source>
</evidence>
<keyword evidence="6 7" id="KW-0472">Membrane</keyword>
<evidence type="ECO:0000256" key="3">
    <source>
        <dbReference type="ARBA" id="ARBA00022475"/>
    </source>
</evidence>
<dbReference type="InterPro" id="IPR036259">
    <property type="entry name" value="MFS_trans_sf"/>
</dbReference>
<reference evidence="9 10" key="1">
    <citation type="submission" date="2019-07" db="EMBL/GenBank/DDBJ databases">
        <title>Whole genome shotgun sequence of Pseudonocardia sulfidoxydans NBRC 16205.</title>
        <authorList>
            <person name="Hosoyama A."/>
            <person name="Uohara A."/>
            <person name="Ohji S."/>
            <person name="Ichikawa N."/>
        </authorList>
    </citation>
    <scope>NUCLEOTIDE SEQUENCE [LARGE SCALE GENOMIC DNA]</scope>
    <source>
        <strain evidence="9 10">NBRC 16205</strain>
    </source>
</reference>
<dbReference type="Gene3D" id="1.20.1250.20">
    <property type="entry name" value="MFS general substrate transporter like domains"/>
    <property type="match status" value="2"/>
</dbReference>
<sequence>MTVDEGQPQSPTQALDPAEKRRLGRRVYAASFIGTTVELFDFILYGLSAAIVFPAVFFAGTSPAVGTVFSFATLAVGYAARPLGGLIAGHFGDKYGRKVVLIWTMSMMGAATCLVGLLPGSASIGNWAPILLITLRVIQGLAAGGEWGGAILMSVEHASEGKRGLFSSAAVVGGGAGVFLAYLAFDLLGFLSDDQFMSFGWRIPFVASILLIAVGLFVRLRVSESPVFLEESEQRREVRGWRQLPLFELFRAEPARACAAILIYAGPFMAQALLSTYVITWAITKFGFARQTFLGALIPALAIMVVALFFYGWLSDKVGRRIIYIPAAIAWAVFYVFVFPMAETGDPLTLFFLFLIGMAILNGATNGVVGAILSEIFPTRYRYTGSSVAYQFSGLIGGGLGPLFAALFIGWGWDTTSIVIMVGVTCLVSAIVCATFGDTRKRDIRA</sequence>
<dbReference type="GO" id="GO:0005886">
    <property type="term" value="C:plasma membrane"/>
    <property type="evidence" value="ECO:0007669"/>
    <property type="project" value="UniProtKB-SubCell"/>
</dbReference>
<name>A0A511DC71_9PSEU</name>
<keyword evidence="5 7" id="KW-1133">Transmembrane helix</keyword>
<protein>
    <submittedName>
        <fullName evidence="9">MFS transporter</fullName>
    </submittedName>
</protein>
<keyword evidence="2" id="KW-0813">Transport</keyword>
<proteinExistence type="predicted"/>
<feature type="transmembrane region" description="Helical" evidence="7">
    <location>
        <begin position="205"/>
        <end position="222"/>
    </location>
</feature>
<keyword evidence="4 7" id="KW-0812">Transmembrane</keyword>
<dbReference type="RefSeq" id="WP_147103570.1">
    <property type="nucleotide sequence ID" value="NZ_BJVJ01000008.1"/>
</dbReference>
<keyword evidence="3" id="KW-1003">Cell membrane</keyword>
<feature type="transmembrane region" description="Helical" evidence="7">
    <location>
        <begin position="348"/>
        <end position="376"/>
    </location>
</feature>
<accession>A0A511DC71</accession>
<dbReference type="AlphaFoldDB" id="A0A511DC71"/>
<feature type="transmembrane region" description="Helical" evidence="7">
    <location>
        <begin position="27"/>
        <end position="45"/>
    </location>
</feature>
<comment type="caution">
    <text evidence="9">The sequence shown here is derived from an EMBL/GenBank/DDBJ whole genome shotgun (WGS) entry which is preliminary data.</text>
</comment>
<feature type="transmembrane region" description="Helical" evidence="7">
    <location>
        <begin position="257"/>
        <end position="280"/>
    </location>
</feature>
<feature type="transmembrane region" description="Helical" evidence="7">
    <location>
        <begin position="165"/>
        <end position="185"/>
    </location>
</feature>
<dbReference type="InterPro" id="IPR020846">
    <property type="entry name" value="MFS_dom"/>
</dbReference>
<organism evidence="9 10">
    <name type="scientific">Pseudonocardia sulfidoxydans NBRC 16205</name>
    <dbReference type="NCBI Taxonomy" id="1223511"/>
    <lineage>
        <taxon>Bacteria</taxon>
        <taxon>Bacillati</taxon>
        <taxon>Actinomycetota</taxon>
        <taxon>Actinomycetes</taxon>
        <taxon>Pseudonocardiales</taxon>
        <taxon>Pseudonocardiaceae</taxon>
        <taxon>Pseudonocardia</taxon>
    </lineage>
</organism>
<feature type="domain" description="Major facilitator superfamily (MFS) profile" evidence="8">
    <location>
        <begin position="27"/>
        <end position="441"/>
    </location>
</feature>
<dbReference type="Proteomes" id="UP000321685">
    <property type="component" value="Unassembled WGS sequence"/>
</dbReference>
<dbReference type="InterPro" id="IPR011701">
    <property type="entry name" value="MFS"/>
</dbReference>
<dbReference type="EMBL" id="BJVJ01000008">
    <property type="protein sequence ID" value="GEL22400.1"/>
    <property type="molecule type" value="Genomic_DNA"/>
</dbReference>
<evidence type="ECO:0000313" key="10">
    <source>
        <dbReference type="Proteomes" id="UP000321685"/>
    </source>
</evidence>
<evidence type="ECO:0000256" key="7">
    <source>
        <dbReference type="SAM" id="Phobius"/>
    </source>
</evidence>
<dbReference type="OrthoDB" id="8953821at2"/>
<comment type="subcellular location">
    <subcellularLocation>
        <location evidence="1">Cell membrane</location>
        <topology evidence="1">Multi-pass membrane protein</topology>
    </subcellularLocation>
</comment>
<feature type="transmembrane region" description="Helical" evidence="7">
    <location>
        <begin position="417"/>
        <end position="437"/>
    </location>
</feature>
<feature type="transmembrane region" description="Helical" evidence="7">
    <location>
        <begin position="292"/>
        <end position="311"/>
    </location>
</feature>
<dbReference type="PANTHER" id="PTHR43045:SF1">
    <property type="entry name" value="SHIKIMATE TRANSPORTER"/>
    <property type="match status" value="1"/>
</dbReference>
<evidence type="ECO:0000256" key="4">
    <source>
        <dbReference type="ARBA" id="ARBA00022692"/>
    </source>
</evidence>
<dbReference type="GO" id="GO:0022857">
    <property type="term" value="F:transmembrane transporter activity"/>
    <property type="evidence" value="ECO:0007669"/>
    <property type="project" value="InterPro"/>
</dbReference>
<evidence type="ECO:0000259" key="8">
    <source>
        <dbReference type="PROSITE" id="PS50850"/>
    </source>
</evidence>
<gene>
    <name evidence="9" type="ORF">PSU4_13540</name>
</gene>
<feature type="transmembrane region" description="Helical" evidence="7">
    <location>
        <begin position="388"/>
        <end position="411"/>
    </location>
</feature>
<evidence type="ECO:0000256" key="2">
    <source>
        <dbReference type="ARBA" id="ARBA00022448"/>
    </source>
</evidence>
<evidence type="ECO:0000256" key="1">
    <source>
        <dbReference type="ARBA" id="ARBA00004651"/>
    </source>
</evidence>
<dbReference type="PROSITE" id="PS50850">
    <property type="entry name" value="MFS"/>
    <property type="match status" value="1"/>
</dbReference>